<comment type="pathway">
    <text evidence="17">Amino-acid biosynthesis; L-glutamate biosynthesis via GLT pathway; L-glutamate from 2-oxoglutarate and L-glutamine (NADP(+) route): step 1/1.</text>
</comment>
<keyword evidence="12 22" id="KW-0560">Oxidoreductase</keyword>
<keyword evidence="7" id="KW-0285">Flavoprotein</keyword>
<evidence type="ECO:0000256" key="4">
    <source>
        <dbReference type="ARBA" id="ARBA00009716"/>
    </source>
</evidence>
<evidence type="ECO:0000256" key="18">
    <source>
        <dbReference type="ARBA" id="ARBA00048151"/>
    </source>
</evidence>
<comment type="cofactor">
    <cofactor evidence="1">
        <name>FMN</name>
        <dbReference type="ChEBI" id="CHEBI:58210"/>
    </cofactor>
</comment>
<keyword evidence="14" id="KW-0411">Iron-sulfur</keyword>
<dbReference type="Pfam" id="PF01493">
    <property type="entry name" value="GXGXG"/>
    <property type="match status" value="1"/>
</dbReference>
<dbReference type="SUPFAM" id="SSF69336">
    <property type="entry name" value="Alpha subunit of glutamate synthase, C-terminal domain"/>
    <property type="match status" value="1"/>
</dbReference>
<dbReference type="EMBL" id="CP073100">
    <property type="protein sequence ID" value="QUE52959.1"/>
    <property type="molecule type" value="Genomic_DNA"/>
</dbReference>
<dbReference type="Gene3D" id="3.20.20.70">
    <property type="entry name" value="Aldolase class I"/>
    <property type="match status" value="2"/>
</dbReference>
<dbReference type="CDD" id="cd00982">
    <property type="entry name" value="gltB_C"/>
    <property type="match status" value="1"/>
</dbReference>
<comment type="cofactor">
    <cofactor evidence="2">
        <name>[3Fe-4S] cluster</name>
        <dbReference type="ChEBI" id="CHEBI:21137"/>
    </cofactor>
</comment>
<comment type="catalytic activity">
    <reaction evidence="18">
        <text>2 L-glutamate + NADP(+) = L-glutamine + 2-oxoglutarate + NADPH + H(+)</text>
        <dbReference type="Rhea" id="RHEA:15501"/>
        <dbReference type="ChEBI" id="CHEBI:15378"/>
        <dbReference type="ChEBI" id="CHEBI:16810"/>
        <dbReference type="ChEBI" id="CHEBI:29985"/>
        <dbReference type="ChEBI" id="CHEBI:57783"/>
        <dbReference type="ChEBI" id="CHEBI:58349"/>
        <dbReference type="ChEBI" id="CHEBI:58359"/>
        <dbReference type="EC" id="1.4.1.13"/>
    </reaction>
</comment>
<comment type="similarity">
    <text evidence="4">Belongs to the glutamate synthase family.</text>
</comment>
<evidence type="ECO:0000256" key="3">
    <source>
        <dbReference type="ARBA" id="ARBA00001974"/>
    </source>
</evidence>
<dbReference type="SUPFAM" id="SSF56235">
    <property type="entry name" value="N-terminal nucleophile aminohydrolases (Ntn hydrolases)"/>
    <property type="match status" value="1"/>
</dbReference>
<keyword evidence="9" id="KW-0479">Metal-binding</keyword>
<dbReference type="NCBIfam" id="NF008730">
    <property type="entry name" value="PRK11750.1"/>
    <property type="match status" value="1"/>
</dbReference>
<dbReference type="GO" id="GO:0046872">
    <property type="term" value="F:metal ion binding"/>
    <property type="evidence" value="ECO:0007669"/>
    <property type="project" value="UniProtKB-KW"/>
</dbReference>
<dbReference type="InterPro" id="IPR050711">
    <property type="entry name" value="ET-N_metabolism_enzyme"/>
</dbReference>
<keyword evidence="23" id="KW-1185">Reference proteome</keyword>
<dbReference type="InterPro" id="IPR006982">
    <property type="entry name" value="Glu_synth_centr_N"/>
</dbReference>
<dbReference type="InterPro" id="IPR002932">
    <property type="entry name" value="Glu_synthdom"/>
</dbReference>
<keyword evidence="11" id="KW-0315">Glutamine amidotransferase</keyword>
<dbReference type="SUPFAM" id="SSF51395">
    <property type="entry name" value="FMN-linked oxidoreductases"/>
    <property type="match status" value="1"/>
</dbReference>
<evidence type="ECO:0000256" key="8">
    <source>
        <dbReference type="ARBA" id="ARBA00022643"/>
    </source>
</evidence>
<evidence type="ECO:0000313" key="22">
    <source>
        <dbReference type="EMBL" id="QUE52959.1"/>
    </source>
</evidence>
<keyword evidence="13" id="KW-0408">Iron</keyword>
<keyword evidence="16" id="KW-0003">3Fe-4S</keyword>
<gene>
    <name evidence="22" type="primary">gltB</name>
    <name evidence="22" type="ORF">KBB96_08710</name>
</gene>
<dbReference type="Pfam" id="PF00310">
    <property type="entry name" value="GATase_2"/>
    <property type="match status" value="1"/>
</dbReference>
<dbReference type="RefSeq" id="WP_211634303.1">
    <property type="nucleotide sequence ID" value="NZ_CP073100.1"/>
</dbReference>
<evidence type="ECO:0000256" key="20">
    <source>
        <dbReference type="ARBA" id="ARBA00079921"/>
    </source>
</evidence>
<dbReference type="Pfam" id="PF01645">
    <property type="entry name" value="Glu_synthase"/>
    <property type="match status" value="1"/>
</dbReference>
<dbReference type="InterPro" id="IPR013785">
    <property type="entry name" value="Aldolase_TIM"/>
</dbReference>
<dbReference type="PROSITE" id="PS51278">
    <property type="entry name" value="GATASE_TYPE_2"/>
    <property type="match status" value="1"/>
</dbReference>
<evidence type="ECO:0000256" key="11">
    <source>
        <dbReference type="ARBA" id="ARBA00022962"/>
    </source>
</evidence>
<keyword evidence="8" id="KW-0288">FMN</keyword>
<dbReference type="KEGG" id="lamb:KBB96_08710"/>
<comment type="cofactor">
    <cofactor evidence="3">
        <name>FAD</name>
        <dbReference type="ChEBI" id="CHEBI:57692"/>
    </cofactor>
</comment>
<dbReference type="InterPro" id="IPR017932">
    <property type="entry name" value="GATase_2_dom"/>
</dbReference>
<dbReference type="FunFam" id="3.20.20.70:FF:000031">
    <property type="entry name" value="Glutamate synthase 1 [NADH]"/>
    <property type="match status" value="1"/>
</dbReference>
<keyword evidence="10" id="KW-0274">FAD</keyword>
<keyword evidence="6" id="KW-0028">Amino-acid biosynthesis</keyword>
<evidence type="ECO:0000259" key="21">
    <source>
        <dbReference type="PROSITE" id="PS51278"/>
    </source>
</evidence>
<dbReference type="InterPro" id="IPR036485">
    <property type="entry name" value="Glu_synth_asu_C_sf"/>
</dbReference>
<evidence type="ECO:0000256" key="13">
    <source>
        <dbReference type="ARBA" id="ARBA00023004"/>
    </source>
</evidence>
<evidence type="ECO:0000256" key="9">
    <source>
        <dbReference type="ARBA" id="ARBA00022723"/>
    </source>
</evidence>
<dbReference type="GO" id="GO:0019676">
    <property type="term" value="P:ammonia assimilation cycle"/>
    <property type="evidence" value="ECO:0007669"/>
    <property type="project" value="TreeGrafter"/>
</dbReference>
<name>A0A975PGQ1_9BACT</name>
<dbReference type="GO" id="GO:0051538">
    <property type="term" value="F:3 iron, 4 sulfur cluster binding"/>
    <property type="evidence" value="ECO:0007669"/>
    <property type="project" value="UniProtKB-KW"/>
</dbReference>
<evidence type="ECO:0000256" key="1">
    <source>
        <dbReference type="ARBA" id="ARBA00001917"/>
    </source>
</evidence>
<dbReference type="CDD" id="cd00713">
    <property type="entry name" value="GltS"/>
    <property type="match status" value="1"/>
</dbReference>
<reference evidence="22" key="1">
    <citation type="submission" date="2021-04" db="EMBL/GenBank/DDBJ databases">
        <title>Luteolibacter sp. 32A isolated from the skin of an Anderson's salamander (Ambystoma andersonii).</title>
        <authorList>
            <person name="Spergser J."/>
            <person name="Busse H.-J."/>
        </authorList>
    </citation>
    <scope>NUCLEOTIDE SEQUENCE</scope>
    <source>
        <strain evidence="22">32A</strain>
    </source>
</reference>
<dbReference type="Gene3D" id="3.60.20.10">
    <property type="entry name" value="Glutamine Phosphoribosylpyrophosphate, subunit 1, domain 1"/>
    <property type="match status" value="1"/>
</dbReference>
<evidence type="ECO:0000256" key="14">
    <source>
        <dbReference type="ARBA" id="ARBA00023014"/>
    </source>
</evidence>
<accession>A0A975PGQ1</accession>
<dbReference type="GO" id="GO:0004355">
    <property type="term" value="F:glutamate synthase (NADPH) activity"/>
    <property type="evidence" value="ECO:0007669"/>
    <property type="project" value="UniProtKB-EC"/>
</dbReference>
<protein>
    <recommendedName>
        <fullName evidence="19">Glutamate synthase [NADPH] large chain</fullName>
        <ecNumber evidence="5">1.4.1.13</ecNumber>
    </recommendedName>
    <alternativeName>
        <fullName evidence="20">Glutamate synthase subunit alpha</fullName>
    </alternativeName>
</protein>
<proteinExistence type="inferred from homology"/>
<dbReference type="FunFam" id="2.160.20.60:FF:000001">
    <property type="entry name" value="Glutamate synthase, large subunit"/>
    <property type="match status" value="1"/>
</dbReference>
<evidence type="ECO:0000256" key="5">
    <source>
        <dbReference type="ARBA" id="ARBA00012079"/>
    </source>
</evidence>
<dbReference type="Pfam" id="PF04898">
    <property type="entry name" value="Glu_syn_central"/>
    <property type="match status" value="1"/>
</dbReference>
<evidence type="ECO:0000256" key="12">
    <source>
        <dbReference type="ARBA" id="ARBA00023002"/>
    </source>
</evidence>
<evidence type="ECO:0000256" key="15">
    <source>
        <dbReference type="ARBA" id="ARBA00023164"/>
    </source>
</evidence>
<evidence type="ECO:0000256" key="7">
    <source>
        <dbReference type="ARBA" id="ARBA00022630"/>
    </source>
</evidence>
<organism evidence="22 23">
    <name type="scientific">Luteolibacter ambystomatis</name>
    <dbReference type="NCBI Taxonomy" id="2824561"/>
    <lineage>
        <taxon>Bacteria</taxon>
        <taxon>Pseudomonadati</taxon>
        <taxon>Verrucomicrobiota</taxon>
        <taxon>Verrucomicrobiia</taxon>
        <taxon>Verrucomicrobiales</taxon>
        <taxon>Verrucomicrobiaceae</taxon>
        <taxon>Luteolibacter</taxon>
    </lineage>
</organism>
<dbReference type="PANTHER" id="PTHR11938:SF133">
    <property type="entry name" value="GLUTAMATE SYNTHASE (NADH)"/>
    <property type="match status" value="1"/>
</dbReference>
<dbReference type="PANTHER" id="PTHR11938">
    <property type="entry name" value="FAD NADPH DEHYDROGENASE/OXIDOREDUCTASE"/>
    <property type="match status" value="1"/>
</dbReference>
<evidence type="ECO:0000256" key="19">
    <source>
        <dbReference type="ARBA" id="ARBA00072108"/>
    </source>
</evidence>
<dbReference type="GO" id="GO:0006537">
    <property type="term" value="P:glutamate biosynthetic process"/>
    <property type="evidence" value="ECO:0007669"/>
    <property type="project" value="UniProtKB-KW"/>
</dbReference>
<evidence type="ECO:0000256" key="17">
    <source>
        <dbReference type="ARBA" id="ARBA00037898"/>
    </source>
</evidence>
<dbReference type="Gene3D" id="2.160.20.60">
    <property type="entry name" value="Glutamate synthase, alpha subunit, C-terminal domain"/>
    <property type="match status" value="1"/>
</dbReference>
<dbReference type="EC" id="1.4.1.13" evidence="5"/>
<feature type="domain" description="Glutamine amidotransferase type-2" evidence="21">
    <location>
        <begin position="26"/>
        <end position="420"/>
    </location>
</feature>
<dbReference type="CDD" id="cd02808">
    <property type="entry name" value="GltS_FMN"/>
    <property type="match status" value="1"/>
</dbReference>
<evidence type="ECO:0000313" key="23">
    <source>
        <dbReference type="Proteomes" id="UP000676169"/>
    </source>
</evidence>
<dbReference type="InterPro" id="IPR029055">
    <property type="entry name" value="Ntn_hydrolases_N"/>
</dbReference>
<dbReference type="FunFam" id="3.60.20.10:FF:000001">
    <property type="entry name" value="Glutamate synthase, large subunit"/>
    <property type="match status" value="1"/>
</dbReference>
<sequence>MNPFYHTSTPLVPGSLHQLSQEHDNCGMGAIAHLKGKRSYQVLDYALTSVCCMTHRGAVDADMKTGDGSGVLTQIPFPLFRKAAAKLGHTLENDADLAVGVFFFPFGNAKVIDQIKSIAKDVLSKRGIALIGWREVPVDVDALGKVAANSRPQVEHLLMLKPAAWDSDTFERQLYLTRREIERLTKEIANFYMPSFSSRLLSYKALAMPAALRGFYLDLQDSDYEVAISLYHQRFSTNTFPAWPLGQPFRMMCHNGEINTVEGNRHWMTSREEFFVSPVWGDEIDLVKDLIRHGESDSASLDHALELLVLSGRSLEHAMCMLVPPAYRNDEEISDDLRAFYQYNRSFSEPWDGPAGLVYTDGTKLCASLDRNGLRPSRYKLTEDGILYIGSEAGAVVIEDSTVVRKGRLGPGQMLSANTVTGELKYDRKIKEELAQQKPYRRWIDENRLELRKFVSPDAHAPDVDYSAQELSRQQVAHGVTQEDLDMVFPPMMKGAQEAVFSMGDDIPLAVLSHYPRLLYTYFKQLFAQVTNPPIDPIREWAVMSLSAGLGPERNLLDETPEHCRIINLESAILLEHELEKVKQLGMHGFPATTIDMTWDVKEGAAGLKARLDALCTEVENAVDHGYNILVLSDRGTSSSRVAIPTILAIGTVHHHLTRVRKRMRASIVAETGEARDVHQVACCFGFGATAVCPYLGYSTVRNLVHQEAAKGKAEISVDKAMSNYRKALEKGLLKIMSKMGISVLNSYQGAQIFEAVGIGKDVIAFSFTGVSSKIGGISFEQIAEESLVRHRAAFETTVAPGETLNLGDPGYNRYRKSGERHALTTEVIKNFHTFVKTGKHEDYDDYVKVTLESSPVAIKDLIEFVPAKSGAIPIEEVESIEEIRKRFTTAAMSLGALSPEAHETLAIAMNRIGGKSDSGEGGEDPVRYKPYPNGDFARSYIKQIASGRFGVSAYYLVNADELEIKMAQGAKPGEGGQLPGHKVNALIARLRNTQPGVQLISPPPHHDIYSIEDLAQLIHDLKEVNPRARITVKLVAESGVGTVAAGVAKASADNILISGHEGGTGASPLSSTKHAGSSWELGLAEAQQTLLINNLRNRVTVRTDGGLRTGRDVVIAAALGAEQFNFGTIAMVAMGCVYVRKCHLNNCPVGIATTDPKFRAKFKGTPEMVINFFNGVSEEVREIMASIGVRTLDEMIGRPEYLKQRHVPDHPKANALDLAPILKDVIPTLAEATGVPADTIARIRTQERNDGISKKSLDIQILSDLVKAISGNALSDAPEYGATAVSDEIGRALLVLPDRAGVKLEYDVVNTDRNIATRLSGRIAEAYGDRGLPAGSIHITCRGTAGQSFGCFLVRGVKLELIGEANDYVGKGMADGEIVIRVADDANFEAATNTIAGNTCFYGATGGRAFINGRVGERFGVRNSGATTVIEGCGDHGCEYMTNGTVVILGKTGKNFGAGMSGGTAYVYDIDDRFYSRVNSEMVVALPMKREADLAELKSLIELHAEKTGSPRAKELLADWQKAASKFVRVIAKERAALEEAEEKHEAASIPAVAK</sequence>
<evidence type="ECO:0000256" key="16">
    <source>
        <dbReference type="ARBA" id="ARBA00023291"/>
    </source>
</evidence>
<keyword evidence="15" id="KW-0314">Glutamate biosynthesis</keyword>
<evidence type="ECO:0000256" key="10">
    <source>
        <dbReference type="ARBA" id="ARBA00022827"/>
    </source>
</evidence>
<evidence type="ECO:0000256" key="6">
    <source>
        <dbReference type="ARBA" id="ARBA00022605"/>
    </source>
</evidence>
<evidence type="ECO:0000256" key="2">
    <source>
        <dbReference type="ARBA" id="ARBA00001927"/>
    </source>
</evidence>
<dbReference type="InterPro" id="IPR002489">
    <property type="entry name" value="Glu_synth_asu_C"/>
</dbReference>
<dbReference type="Proteomes" id="UP000676169">
    <property type="component" value="Chromosome"/>
</dbReference>